<reference evidence="2 3" key="1">
    <citation type="journal article" date="2019" name="Nat. Ecol. Evol.">
        <title>Megaphylogeny resolves global patterns of mushroom evolution.</title>
        <authorList>
            <person name="Varga T."/>
            <person name="Krizsan K."/>
            <person name="Foldi C."/>
            <person name="Dima B."/>
            <person name="Sanchez-Garcia M."/>
            <person name="Sanchez-Ramirez S."/>
            <person name="Szollosi G.J."/>
            <person name="Szarkandi J.G."/>
            <person name="Papp V."/>
            <person name="Albert L."/>
            <person name="Andreopoulos W."/>
            <person name="Angelini C."/>
            <person name="Antonin V."/>
            <person name="Barry K.W."/>
            <person name="Bougher N.L."/>
            <person name="Buchanan P."/>
            <person name="Buyck B."/>
            <person name="Bense V."/>
            <person name="Catcheside P."/>
            <person name="Chovatia M."/>
            <person name="Cooper J."/>
            <person name="Damon W."/>
            <person name="Desjardin D."/>
            <person name="Finy P."/>
            <person name="Geml J."/>
            <person name="Haridas S."/>
            <person name="Hughes K."/>
            <person name="Justo A."/>
            <person name="Karasinski D."/>
            <person name="Kautmanova I."/>
            <person name="Kiss B."/>
            <person name="Kocsube S."/>
            <person name="Kotiranta H."/>
            <person name="LaButti K.M."/>
            <person name="Lechner B.E."/>
            <person name="Liimatainen K."/>
            <person name="Lipzen A."/>
            <person name="Lukacs Z."/>
            <person name="Mihaltcheva S."/>
            <person name="Morgado L.N."/>
            <person name="Niskanen T."/>
            <person name="Noordeloos M.E."/>
            <person name="Ohm R.A."/>
            <person name="Ortiz-Santana B."/>
            <person name="Ovrebo C."/>
            <person name="Racz N."/>
            <person name="Riley R."/>
            <person name="Savchenko A."/>
            <person name="Shiryaev A."/>
            <person name="Soop K."/>
            <person name="Spirin V."/>
            <person name="Szebenyi C."/>
            <person name="Tomsovsky M."/>
            <person name="Tulloss R.E."/>
            <person name="Uehling J."/>
            <person name="Grigoriev I.V."/>
            <person name="Vagvolgyi C."/>
            <person name="Papp T."/>
            <person name="Martin F.M."/>
            <person name="Miettinen O."/>
            <person name="Hibbett D.S."/>
            <person name="Nagy L.G."/>
        </authorList>
    </citation>
    <scope>NUCLEOTIDE SEQUENCE [LARGE SCALE GENOMIC DNA]</scope>
    <source>
        <strain evidence="2 3">CBS 121175</strain>
    </source>
</reference>
<sequence>MDHNAKQKGVSTPRADGGSGDDHPGHGIQESNDTTRNTYWVRTKDIATSTQGDSEPLVILEVDERDALKAEQGLARAGWERVTRTAPPGAGPRAREPALGVSQVSHGTEAPTGSTRERTPIRHPLFIPEDGELEALEAQRMLALEGWEIEIRAASTDTAQSLNIPFSKVNTVMNNDKILIDSLPEQLDEIYMITEDREDTRFTNATFTGTLGEPLSNLSVTTADRLDDRDMDCTDVDTLAEQLNDLSMSAEARLEKACKDAHTRYLAKLDLKAETKNNIPLKLRGFCERFEARIREGIVQLNSSHFEQIAIECGSHVADWLAYYQDAWVKYHDEVNDADDHFWRS</sequence>
<dbReference type="Proteomes" id="UP000307440">
    <property type="component" value="Unassembled WGS sequence"/>
</dbReference>
<proteinExistence type="predicted"/>
<accession>A0A5C3KSE0</accession>
<evidence type="ECO:0000313" key="3">
    <source>
        <dbReference type="Proteomes" id="UP000307440"/>
    </source>
</evidence>
<evidence type="ECO:0000313" key="2">
    <source>
        <dbReference type="EMBL" id="TFK23374.1"/>
    </source>
</evidence>
<evidence type="ECO:0000256" key="1">
    <source>
        <dbReference type="SAM" id="MobiDB-lite"/>
    </source>
</evidence>
<protein>
    <submittedName>
        <fullName evidence="2">Uncharacterized protein</fullName>
    </submittedName>
</protein>
<feature type="region of interest" description="Disordered" evidence="1">
    <location>
        <begin position="1"/>
        <end position="36"/>
    </location>
</feature>
<organism evidence="2 3">
    <name type="scientific">Coprinopsis marcescibilis</name>
    <name type="common">Agaric fungus</name>
    <name type="synonym">Psathyrella marcescibilis</name>
    <dbReference type="NCBI Taxonomy" id="230819"/>
    <lineage>
        <taxon>Eukaryota</taxon>
        <taxon>Fungi</taxon>
        <taxon>Dikarya</taxon>
        <taxon>Basidiomycota</taxon>
        <taxon>Agaricomycotina</taxon>
        <taxon>Agaricomycetes</taxon>
        <taxon>Agaricomycetidae</taxon>
        <taxon>Agaricales</taxon>
        <taxon>Agaricineae</taxon>
        <taxon>Psathyrellaceae</taxon>
        <taxon>Coprinopsis</taxon>
    </lineage>
</organism>
<keyword evidence="3" id="KW-1185">Reference proteome</keyword>
<feature type="compositionally biased region" description="Polar residues" evidence="1">
    <location>
        <begin position="102"/>
        <end position="114"/>
    </location>
</feature>
<dbReference type="EMBL" id="ML210220">
    <property type="protein sequence ID" value="TFK23374.1"/>
    <property type="molecule type" value="Genomic_DNA"/>
</dbReference>
<dbReference type="AlphaFoldDB" id="A0A5C3KSE0"/>
<feature type="region of interest" description="Disordered" evidence="1">
    <location>
        <begin position="83"/>
        <end position="118"/>
    </location>
</feature>
<gene>
    <name evidence="2" type="ORF">FA15DRAFT_695122</name>
</gene>
<name>A0A5C3KSE0_COPMA</name>